<dbReference type="PROSITE" id="PS51826">
    <property type="entry name" value="PSBD"/>
    <property type="match status" value="1"/>
</dbReference>
<evidence type="ECO:0000256" key="4">
    <source>
        <dbReference type="ARBA" id="ARBA00022823"/>
    </source>
</evidence>
<dbReference type="Pfam" id="PF00198">
    <property type="entry name" value="2-oxoacid_dh"/>
    <property type="match status" value="1"/>
</dbReference>
<gene>
    <name evidence="12" type="ORF">FAES_2088</name>
</gene>
<dbReference type="InterPro" id="IPR023213">
    <property type="entry name" value="CAT-like_dom_sf"/>
</dbReference>
<dbReference type="InterPro" id="IPR006257">
    <property type="entry name" value="LAT1"/>
</dbReference>
<evidence type="ECO:0000256" key="6">
    <source>
        <dbReference type="ARBA" id="ARBA00025211"/>
    </source>
</evidence>
<feature type="domain" description="Lipoyl-binding" evidence="10">
    <location>
        <begin position="2"/>
        <end position="77"/>
    </location>
</feature>
<feature type="region of interest" description="Disordered" evidence="9">
    <location>
        <begin position="86"/>
        <end position="119"/>
    </location>
</feature>
<evidence type="ECO:0000313" key="13">
    <source>
        <dbReference type="Proteomes" id="UP000011058"/>
    </source>
</evidence>
<evidence type="ECO:0000256" key="8">
    <source>
        <dbReference type="RuleBase" id="RU361137"/>
    </source>
</evidence>
<dbReference type="InterPro" id="IPR003016">
    <property type="entry name" value="2-oxoA_DH_lipoyl-BS"/>
</dbReference>
<dbReference type="InterPro" id="IPR011053">
    <property type="entry name" value="Single_hybrid_motif"/>
</dbReference>
<feature type="compositionally biased region" description="Low complexity" evidence="9">
    <location>
        <begin position="324"/>
        <end position="351"/>
    </location>
</feature>
<dbReference type="HOGENOM" id="CLU_016733_10_2_10"/>
<dbReference type="InterPro" id="IPR001078">
    <property type="entry name" value="2-oxoacid_DH_actylTfrase"/>
</dbReference>
<name>I0K7J4_9BACT</name>
<keyword evidence="5 8" id="KW-0012">Acyltransferase</keyword>
<dbReference type="STRING" id="1166018.FAES_2088"/>
<protein>
    <recommendedName>
        <fullName evidence="8">Acetyltransferase component of pyruvate dehydrogenase complex</fullName>
        <ecNumber evidence="8">2.3.1.12</ecNumber>
    </recommendedName>
</protein>
<evidence type="ECO:0000259" key="11">
    <source>
        <dbReference type="PROSITE" id="PS51826"/>
    </source>
</evidence>
<evidence type="ECO:0000256" key="9">
    <source>
        <dbReference type="SAM" id="MobiDB-lite"/>
    </source>
</evidence>
<keyword evidence="13" id="KW-1185">Reference proteome</keyword>
<dbReference type="Pfam" id="PF00364">
    <property type="entry name" value="Biotin_lipoyl"/>
    <property type="match status" value="2"/>
</dbReference>
<evidence type="ECO:0000256" key="1">
    <source>
        <dbReference type="ARBA" id="ARBA00007317"/>
    </source>
</evidence>
<evidence type="ECO:0000256" key="7">
    <source>
        <dbReference type="ARBA" id="ARBA00048370"/>
    </source>
</evidence>
<dbReference type="KEGG" id="fae:FAES_2088"/>
<dbReference type="SUPFAM" id="SSF51230">
    <property type="entry name" value="Single hybrid motif"/>
    <property type="match status" value="2"/>
</dbReference>
<comment type="cofactor">
    <cofactor evidence="8">
        <name>(R)-lipoate</name>
        <dbReference type="ChEBI" id="CHEBI:83088"/>
    </cofactor>
    <text evidence="8">Binds 2 lipoyl cofactors covalently.</text>
</comment>
<dbReference type="InterPro" id="IPR036625">
    <property type="entry name" value="E3-bd_dom_sf"/>
</dbReference>
<comment type="function">
    <text evidence="6">The pyruvate dehydrogenase complex catalyzes the overall conversion of pyruvate to acetyl-CoA and CO(2). It contains multiple copies of three enzymatic components: pyruvate dehydrogenase (E1), dihydrolipoamide acetyltransferase (E2) and lipoamide dehydrogenase (E3).</text>
</comment>
<dbReference type="Pfam" id="PF02817">
    <property type="entry name" value="E3_binding"/>
    <property type="match status" value="1"/>
</dbReference>
<dbReference type="Gene3D" id="4.10.320.10">
    <property type="entry name" value="E3-binding domain"/>
    <property type="match status" value="1"/>
</dbReference>
<dbReference type="InterPro" id="IPR004167">
    <property type="entry name" value="PSBD"/>
</dbReference>
<feature type="domain" description="Lipoyl-binding" evidence="10">
    <location>
        <begin position="143"/>
        <end position="218"/>
    </location>
</feature>
<dbReference type="EMBL" id="HE796683">
    <property type="protein sequence ID" value="CCH00097.1"/>
    <property type="molecule type" value="Genomic_DNA"/>
</dbReference>
<dbReference type="Proteomes" id="UP000011058">
    <property type="component" value="Chromosome"/>
</dbReference>
<dbReference type="SUPFAM" id="SSF52777">
    <property type="entry name" value="CoA-dependent acyltransferases"/>
    <property type="match status" value="1"/>
</dbReference>
<proteinExistence type="inferred from homology"/>
<dbReference type="eggNOG" id="COG0508">
    <property type="taxonomic scope" value="Bacteria"/>
</dbReference>
<feature type="region of interest" description="Disordered" evidence="9">
    <location>
        <begin position="322"/>
        <end position="369"/>
    </location>
</feature>
<dbReference type="EC" id="2.3.1.12" evidence="8"/>
<dbReference type="GO" id="GO:0045254">
    <property type="term" value="C:pyruvate dehydrogenase complex"/>
    <property type="evidence" value="ECO:0007669"/>
    <property type="project" value="UniProtKB-UniRule"/>
</dbReference>
<dbReference type="Gene3D" id="3.30.559.10">
    <property type="entry name" value="Chloramphenicol acetyltransferase-like domain"/>
    <property type="match status" value="1"/>
</dbReference>
<dbReference type="NCBIfam" id="TIGR01349">
    <property type="entry name" value="PDHac_trf_mito"/>
    <property type="match status" value="1"/>
</dbReference>
<keyword evidence="4 8" id="KW-0450">Lipoyl</keyword>
<dbReference type="PATRIC" id="fig|1166018.3.peg.3835"/>
<dbReference type="FunFam" id="2.40.50.100:FF:000010">
    <property type="entry name" value="Acetyltransferase component of pyruvate dehydrogenase complex"/>
    <property type="match status" value="1"/>
</dbReference>
<evidence type="ECO:0000256" key="5">
    <source>
        <dbReference type="ARBA" id="ARBA00023315"/>
    </source>
</evidence>
<feature type="compositionally biased region" description="Low complexity" evidence="9">
    <location>
        <begin position="236"/>
        <end position="246"/>
    </location>
</feature>
<dbReference type="FunFam" id="3.30.559.10:FF:000003">
    <property type="entry name" value="Acetyltransferase component of pyruvate dehydrogenase complex"/>
    <property type="match status" value="1"/>
</dbReference>
<organism evidence="12 13">
    <name type="scientific">Fibrella aestuarina BUZ 2</name>
    <dbReference type="NCBI Taxonomy" id="1166018"/>
    <lineage>
        <taxon>Bacteria</taxon>
        <taxon>Pseudomonadati</taxon>
        <taxon>Bacteroidota</taxon>
        <taxon>Cytophagia</taxon>
        <taxon>Cytophagales</taxon>
        <taxon>Spirosomataceae</taxon>
        <taxon>Fibrella</taxon>
    </lineage>
</organism>
<comment type="subunit">
    <text evidence="2">Forms a 24-polypeptide structural core with octahedral symmetry.</text>
</comment>
<feature type="compositionally biased region" description="Polar residues" evidence="9">
    <location>
        <begin position="247"/>
        <end position="259"/>
    </location>
</feature>
<dbReference type="PANTHER" id="PTHR23151:SF90">
    <property type="entry name" value="DIHYDROLIPOYLLYSINE-RESIDUE ACETYLTRANSFERASE COMPONENT OF PYRUVATE DEHYDROGENASE COMPLEX, MITOCHONDRIAL-RELATED"/>
    <property type="match status" value="1"/>
</dbReference>
<keyword evidence="3 8" id="KW-0808">Transferase</keyword>
<dbReference type="AlphaFoldDB" id="I0K7J4"/>
<evidence type="ECO:0000256" key="2">
    <source>
        <dbReference type="ARBA" id="ARBA00011484"/>
    </source>
</evidence>
<dbReference type="GO" id="GO:0004742">
    <property type="term" value="F:dihydrolipoyllysine-residue acetyltransferase activity"/>
    <property type="evidence" value="ECO:0007669"/>
    <property type="project" value="UniProtKB-UniRule"/>
</dbReference>
<reference evidence="12 13" key="1">
    <citation type="journal article" date="2012" name="J. Bacteriol.">
        <title>Genome Sequence of Fibrella aestuarina BUZ 2T, a Filamentous Marine Bacterium.</title>
        <authorList>
            <person name="Filippini M."/>
            <person name="Qi W."/>
            <person name="Blom J."/>
            <person name="Goesmann A."/>
            <person name="Smits T.H."/>
            <person name="Bagheri H.C."/>
        </authorList>
    </citation>
    <scope>NUCLEOTIDE SEQUENCE [LARGE SCALE GENOMIC DNA]</scope>
    <source>
        <strain evidence="13">BUZ 2T</strain>
    </source>
</reference>
<feature type="domain" description="Peripheral subunit-binding (PSBD)" evidence="11">
    <location>
        <begin position="283"/>
        <end position="320"/>
    </location>
</feature>
<evidence type="ECO:0000256" key="3">
    <source>
        <dbReference type="ARBA" id="ARBA00022679"/>
    </source>
</evidence>
<comment type="catalytic activity">
    <reaction evidence="7 8">
        <text>N(6)-[(R)-dihydrolipoyl]-L-lysyl-[protein] + acetyl-CoA = N(6)-[(R)-S(8)-acetyldihydrolipoyl]-L-lysyl-[protein] + CoA</text>
        <dbReference type="Rhea" id="RHEA:17017"/>
        <dbReference type="Rhea" id="RHEA-COMP:10475"/>
        <dbReference type="Rhea" id="RHEA-COMP:10478"/>
        <dbReference type="ChEBI" id="CHEBI:57287"/>
        <dbReference type="ChEBI" id="CHEBI:57288"/>
        <dbReference type="ChEBI" id="CHEBI:83100"/>
        <dbReference type="ChEBI" id="CHEBI:83111"/>
        <dbReference type="EC" id="2.3.1.12"/>
    </reaction>
</comment>
<dbReference type="PROSITE" id="PS50968">
    <property type="entry name" value="BIOTINYL_LIPOYL"/>
    <property type="match status" value="2"/>
</dbReference>
<accession>I0K7J4</accession>
<dbReference type="PROSITE" id="PS00189">
    <property type="entry name" value="LIPOYL"/>
    <property type="match status" value="2"/>
</dbReference>
<evidence type="ECO:0000259" key="10">
    <source>
        <dbReference type="PROSITE" id="PS50968"/>
    </source>
</evidence>
<evidence type="ECO:0000313" key="12">
    <source>
        <dbReference type="EMBL" id="CCH00097.1"/>
    </source>
</evidence>
<keyword evidence="12" id="KW-0670">Pyruvate</keyword>
<dbReference type="InterPro" id="IPR000089">
    <property type="entry name" value="Biotin_lipoyl"/>
</dbReference>
<dbReference type="InterPro" id="IPR045257">
    <property type="entry name" value="E2/Pdx1"/>
</dbReference>
<dbReference type="PANTHER" id="PTHR23151">
    <property type="entry name" value="DIHYDROLIPOAMIDE ACETYL/SUCCINYL-TRANSFERASE-RELATED"/>
    <property type="match status" value="1"/>
</dbReference>
<feature type="region of interest" description="Disordered" evidence="9">
    <location>
        <begin position="236"/>
        <end position="280"/>
    </location>
</feature>
<dbReference type="SUPFAM" id="SSF47005">
    <property type="entry name" value="Peripheral subunit-binding domain of 2-oxo acid dehydrogenase complex"/>
    <property type="match status" value="1"/>
</dbReference>
<dbReference type="RefSeq" id="WP_015331196.1">
    <property type="nucleotide sequence ID" value="NC_020054.1"/>
</dbReference>
<sequence length="588" mass="61377">MAELIRMPKMSDTMTEGVIAEWHKKVGDTVKSGDVLAEVETDKATMDLEAYDEGTLLYIGIEKGQSVPVDGIIAVIGQQGEDFQSLLNGSSGGSVEAPAPKAESTAPADKPAPTAADTTQVNTNMADEKAVSAAPAADANVNASVIRMPKMSDTMTEGTIVAWHKKEGDTVKSGDVLAEVETDKATMDLEAYEEGTLLYVGVKEGESVAVDAVIAVVGEKGANFKVLISGAESSGAAPAAESAGSGNATAEQNPQTNVPANADTDLSYAGGTENGHDANGRVKASPLAKAIAEQKGIDLKQVHGTGPEGRIVKADVEAFKPGTSAQPAAASAAQPAAPQAQPAQAPAAATPAPAPQPQATPQGEYEDVPVSQMRKTIARRLSESLFTAPHFYLTMEINMDKAMALRGQVNAVAPAKVSFNDFVIKAAALALKQHPNVNSSWLGDKIRKYKYVNIGVAVAVDEGLLVPVVRNADQKTLSTIAGEVKEMAGKAKDKKLQPKDWEGSTFSISNLGMFGIDEFTAIINPPDSCILAVGAIKQSVVFEGETPKPVNIMKVTLSCDHRVVDGATGAAFLQTLKGFLEDPMKMLV</sequence>
<comment type="similarity">
    <text evidence="1 8">Belongs to the 2-oxoacid dehydrogenase family.</text>
</comment>
<dbReference type="OrthoDB" id="9805770at2"/>
<dbReference type="CDD" id="cd06849">
    <property type="entry name" value="lipoyl_domain"/>
    <property type="match status" value="2"/>
</dbReference>
<feature type="compositionally biased region" description="Low complexity" evidence="9">
    <location>
        <begin position="105"/>
        <end position="119"/>
    </location>
</feature>
<dbReference type="GO" id="GO:0006086">
    <property type="term" value="P:pyruvate decarboxylation to acetyl-CoA"/>
    <property type="evidence" value="ECO:0007669"/>
    <property type="project" value="InterPro"/>
</dbReference>
<dbReference type="Gene3D" id="2.40.50.100">
    <property type="match status" value="2"/>
</dbReference>